<comment type="caution">
    <text evidence="1">The sequence shown here is derived from an EMBL/GenBank/DDBJ whole genome shotgun (WGS) entry which is preliminary data.</text>
</comment>
<protein>
    <submittedName>
        <fullName evidence="1">Uncharacterized protein</fullName>
    </submittedName>
</protein>
<name>A0ACC3AE50_9EURO</name>
<organism evidence="1 2">
    <name type="scientific">Neophaeococcomyces mojaviensis</name>
    <dbReference type="NCBI Taxonomy" id="3383035"/>
    <lineage>
        <taxon>Eukaryota</taxon>
        <taxon>Fungi</taxon>
        <taxon>Dikarya</taxon>
        <taxon>Ascomycota</taxon>
        <taxon>Pezizomycotina</taxon>
        <taxon>Eurotiomycetes</taxon>
        <taxon>Chaetothyriomycetidae</taxon>
        <taxon>Chaetothyriales</taxon>
        <taxon>Chaetothyriales incertae sedis</taxon>
        <taxon>Neophaeococcomyces</taxon>
    </lineage>
</organism>
<accession>A0ACC3AE50</accession>
<keyword evidence="2" id="KW-1185">Reference proteome</keyword>
<proteinExistence type="predicted"/>
<evidence type="ECO:0000313" key="1">
    <source>
        <dbReference type="EMBL" id="KAJ9660294.1"/>
    </source>
</evidence>
<gene>
    <name evidence="1" type="ORF">H2198_002602</name>
</gene>
<dbReference type="Proteomes" id="UP001172386">
    <property type="component" value="Unassembled WGS sequence"/>
</dbReference>
<reference evidence="1" key="1">
    <citation type="submission" date="2022-10" db="EMBL/GenBank/DDBJ databases">
        <title>Culturing micro-colonial fungi from biological soil crusts in the Mojave desert and describing Neophaeococcomyces mojavensis, and introducing the new genera and species Taxawa tesnikishii.</title>
        <authorList>
            <person name="Kurbessoian T."/>
            <person name="Stajich J.E."/>
        </authorList>
    </citation>
    <scope>NUCLEOTIDE SEQUENCE</scope>
    <source>
        <strain evidence="1">JES_112</strain>
    </source>
</reference>
<sequence>MASFAENDLARNPQECEMYASIRLPWSVVPSKAEEAYRLAGLVRTQGTLFLLPPDQSVLAEVFNAPPRPKTRMSSGAVALCKHFERGDASSEHGKAHPFWPLPKGSNDKKTQTAAEVLDQMMRDAQWKNMMMLHRGVAVYEIRNGLGYGMRWTLELDEDTPSTKSSNVLQDEGTDDTLRQWQIRKTLFRGFLEPIIGLDHELPRREILTDQKL</sequence>
<dbReference type="EMBL" id="JAPDRQ010000032">
    <property type="protein sequence ID" value="KAJ9660294.1"/>
    <property type="molecule type" value="Genomic_DNA"/>
</dbReference>
<evidence type="ECO:0000313" key="2">
    <source>
        <dbReference type="Proteomes" id="UP001172386"/>
    </source>
</evidence>